<dbReference type="Gene3D" id="3.90.1010.10">
    <property type="match status" value="1"/>
</dbReference>
<dbReference type="GO" id="GO:0005506">
    <property type="term" value="F:iron ion binding"/>
    <property type="evidence" value="ECO:0007669"/>
    <property type="project" value="InterPro"/>
</dbReference>
<dbReference type="GO" id="GO:0051536">
    <property type="term" value="F:iron-sulfur cluster binding"/>
    <property type="evidence" value="ECO:0007669"/>
    <property type="project" value="InterPro"/>
</dbReference>
<accession>A0A532UVT5</accession>
<comment type="caution">
    <text evidence="2">The sequence shown here is derived from an EMBL/GenBank/DDBJ whole genome shotgun (WGS) entry which is preliminary data.</text>
</comment>
<evidence type="ECO:0000259" key="1">
    <source>
        <dbReference type="Pfam" id="PF01592"/>
    </source>
</evidence>
<organism evidence="2 3">
    <name type="scientific">candidate division LCP-89 bacterium B3_LCP</name>
    <dbReference type="NCBI Taxonomy" id="2012998"/>
    <lineage>
        <taxon>Bacteria</taxon>
        <taxon>Pseudomonadati</taxon>
        <taxon>Bacteria division LCP-89</taxon>
    </lineage>
</organism>
<protein>
    <recommendedName>
        <fullName evidence="1">NIF system FeS cluster assembly NifU N-terminal domain-containing protein</fullName>
    </recommendedName>
</protein>
<evidence type="ECO:0000313" key="2">
    <source>
        <dbReference type="EMBL" id="TKJ39045.1"/>
    </source>
</evidence>
<dbReference type="PROSITE" id="PS51257">
    <property type="entry name" value="PROKAR_LIPOPROTEIN"/>
    <property type="match status" value="1"/>
</dbReference>
<proteinExistence type="predicted"/>
<feature type="domain" description="NIF system FeS cluster assembly NifU N-terminal" evidence="1">
    <location>
        <begin position="52"/>
        <end position="168"/>
    </location>
</feature>
<dbReference type="PANTHER" id="PTHR10093">
    <property type="entry name" value="IRON-SULFUR CLUSTER ASSEMBLY ENZYME NIFU HOMOLOG"/>
    <property type="match status" value="1"/>
</dbReference>
<gene>
    <name evidence="2" type="ORF">CEE37_11515</name>
</gene>
<dbReference type="SUPFAM" id="SSF82649">
    <property type="entry name" value="SufE/NifU"/>
    <property type="match status" value="1"/>
</dbReference>
<reference evidence="2 3" key="1">
    <citation type="submission" date="2017-06" db="EMBL/GenBank/DDBJ databases">
        <title>Novel microbial phyla capable of carbon fixation and sulfur reduction in deep-sea sediments.</title>
        <authorList>
            <person name="Huang J."/>
            <person name="Baker B."/>
            <person name="Wang Y."/>
        </authorList>
    </citation>
    <scope>NUCLEOTIDE SEQUENCE [LARGE SCALE GENOMIC DNA]</scope>
    <source>
        <strain evidence="2">B3_LCP</strain>
    </source>
</reference>
<dbReference type="Pfam" id="PF01592">
    <property type="entry name" value="NifU_N"/>
    <property type="match status" value="1"/>
</dbReference>
<dbReference type="InterPro" id="IPR002871">
    <property type="entry name" value="NIF_FeS_clus_asmbl_NifU_N"/>
</dbReference>
<dbReference type="EMBL" id="NJBN01000008">
    <property type="protein sequence ID" value="TKJ39045.1"/>
    <property type="molecule type" value="Genomic_DNA"/>
</dbReference>
<name>A0A532UVT5_UNCL8</name>
<dbReference type="Proteomes" id="UP000319619">
    <property type="component" value="Unassembled WGS sequence"/>
</dbReference>
<dbReference type="AlphaFoldDB" id="A0A532UVT5"/>
<dbReference type="GO" id="GO:0016226">
    <property type="term" value="P:iron-sulfur cluster assembly"/>
    <property type="evidence" value="ECO:0007669"/>
    <property type="project" value="InterPro"/>
</dbReference>
<evidence type="ECO:0000313" key="3">
    <source>
        <dbReference type="Proteomes" id="UP000319619"/>
    </source>
</evidence>
<sequence>MKNLLFSVNPVIGVACAYGAPDPNMRLFASLRVTLLGHPHIQTQILSNRAKMYTKEYMRHFSNPQNVGDLENPDAVEDVYYKGGGCFDKVRIFIKINDGKVSEVTYRTRGCSGTIAACSAMSEMAVGMDLDRVAEITGDNIADSLGGVPEKKQHSMDLAAEALRSAVLKL</sequence>